<dbReference type="EMBL" id="UINC01098585">
    <property type="protein sequence ID" value="SVC57217.1"/>
    <property type="molecule type" value="Genomic_DNA"/>
</dbReference>
<name>A0A382NAF7_9ZZZZ</name>
<dbReference type="AlphaFoldDB" id="A0A382NAF7"/>
<reference evidence="1" key="1">
    <citation type="submission" date="2018-05" db="EMBL/GenBank/DDBJ databases">
        <authorList>
            <person name="Lanie J.A."/>
            <person name="Ng W.-L."/>
            <person name="Kazmierczak K.M."/>
            <person name="Andrzejewski T.M."/>
            <person name="Davidsen T.M."/>
            <person name="Wayne K.J."/>
            <person name="Tettelin H."/>
            <person name="Glass J.I."/>
            <person name="Rusch D."/>
            <person name="Podicherti R."/>
            <person name="Tsui H.-C.T."/>
            <person name="Winkler M.E."/>
        </authorList>
    </citation>
    <scope>NUCLEOTIDE SEQUENCE</scope>
</reference>
<gene>
    <name evidence="1" type="ORF">METZ01_LOCUS310071</name>
</gene>
<proteinExistence type="predicted"/>
<accession>A0A382NAF7</accession>
<evidence type="ECO:0000313" key="1">
    <source>
        <dbReference type="EMBL" id="SVC57217.1"/>
    </source>
</evidence>
<feature type="non-terminal residue" evidence="1">
    <location>
        <position position="56"/>
    </location>
</feature>
<organism evidence="1">
    <name type="scientific">marine metagenome</name>
    <dbReference type="NCBI Taxonomy" id="408172"/>
    <lineage>
        <taxon>unclassified sequences</taxon>
        <taxon>metagenomes</taxon>
        <taxon>ecological metagenomes</taxon>
    </lineage>
</organism>
<sequence length="56" mass="6442">MPLFDMRHALSWILLLAFPFYGKAAESSEIRLNNILLMFAFPFNARAVESPDVQLK</sequence>
<protein>
    <submittedName>
        <fullName evidence="1">Uncharacterized protein</fullName>
    </submittedName>
</protein>